<dbReference type="FunFam" id="2.40.420.20:FF:000003">
    <property type="entry name" value="Cation efflux system protein cusB"/>
    <property type="match status" value="1"/>
</dbReference>
<feature type="domain" description="CusB-like three alpha-helical bundle" evidence="7">
    <location>
        <begin position="164"/>
        <end position="211"/>
    </location>
</feature>
<gene>
    <name evidence="11" type="ORF">EV664_10235</name>
</gene>
<comment type="similarity">
    <text evidence="1">Belongs to the membrane fusion protein (MFP) (TC 8.A.1) family.</text>
</comment>
<dbReference type="InterPro" id="IPR058649">
    <property type="entry name" value="CzcB_C"/>
</dbReference>
<dbReference type="GO" id="GO:0022857">
    <property type="term" value="F:transmembrane transporter activity"/>
    <property type="evidence" value="ECO:0007669"/>
    <property type="project" value="InterPro"/>
</dbReference>
<dbReference type="PANTHER" id="PTHR30097">
    <property type="entry name" value="CATION EFFLUX SYSTEM PROTEIN CUSB"/>
    <property type="match status" value="1"/>
</dbReference>
<dbReference type="GO" id="GO:0015679">
    <property type="term" value="P:plasma membrane copper ion transport"/>
    <property type="evidence" value="ECO:0007669"/>
    <property type="project" value="TreeGrafter"/>
</dbReference>
<dbReference type="Pfam" id="PF25954">
    <property type="entry name" value="Beta-barrel_RND_2"/>
    <property type="match status" value="1"/>
</dbReference>
<keyword evidence="4" id="KW-0406">Ion transport</keyword>
<dbReference type="RefSeq" id="WP_133494290.1">
    <property type="nucleotide sequence ID" value="NZ_BMLU01000002.1"/>
</dbReference>
<dbReference type="Pfam" id="PF25919">
    <property type="entry name" value="BSH_CusB"/>
    <property type="match status" value="1"/>
</dbReference>
<dbReference type="InterPro" id="IPR006143">
    <property type="entry name" value="RND_pump_MFP"/>
</dbReference>
<evidence type="ECO:0000259" key="8">
    <source>
        <dbReference type="Pfam" id="PF25919"/>
    </source>
</evidence>
<dbReference type="InterPro" id="IPR051909">
    <property type="entry name" value="MFP_Cation_Efflux"/>
</dbReference>
<feature type="domain" description="CusB-like beta-barrel" evidence="9">
    <location>
        <begin position="249"/>
        <end position="326"/>
    </location>
</feature>
<evidence type="ECO:0000256" key="5">
    <source>
        <dbReference type="SAM" id="MobiDB-lite"/>
    </source>
</evidence>
<dbReference type="InterPro" id="IPR042230">
    <property type="entry name" value="CusF_sf"/>
</dbReference>
<comment type="caution">
    <text evidence="11">The sequence shown here is derived from an EMBL/GenBank/DDBJ whole genome shotgun (WGS) entry which is preliminary data.</text>
</comment>
<keyword evidence="2" id="KW-0813">Transport</keyword>
<dbReference type="GO" id="GO:0060003">
    <property type="term" value="P:copper ion export"/>
    <property type="evidence" value="ECO:0007669"/>
    <property type="project" value="TreeGrafter"/>
</dbReference>
<dbReference type="SUPFAM" id="SSF111369">
    <property type="entry name" value="HlyD-like secretion proteins"/>
    <property type="match status" value="1"/>
</dbReference>
<organism evidence="11 12">
    <name type="scientific">Stakelama pacifica</name>
    <dbReference type="NCBI Taxonomy" id="517720"/>
    <lineage>
        <taxon>Bacteria</taxon>
        <taxon>Pseudomonadati</taxon>
        <taxon>Pseudomonadota</taxon>
        <taxon>Alphaproteobacteria</taxon>
        <taxon>Sphingomonadales</taxon>
        <taxon>Sphingomonadaceae</taxon>
        <taxon>Stakelama</taxon>
    </lineage>
</organism>
<proteinExistence type="inferred from homology"/>
<protein>
    <submittedName>
        <fullName evidence="11">Cu(I)/Ag(I) efflux system membrane fusion protein</fullName>
    </submittedName>
</protein>
<evidence type="ECO:0000256" key="2">
    <source>
        <dbReference type="ARBA" id="ARBA00022448"/>
    </source>
</evidence>
<dbReference type="NCBIfam" id="TIGR01730">
    <property type="entry name" value="RND_mfp"/>
    <property type="match status" value="1"/>
</dbReference>
<dbReference type="FunFam" id="2.40.30.170:FF:000010">
    <property type="entry name" value="Efflux RND transporter periplasmic adaptor subunit"/>
    <property type="match status" value="1"/>
</dbReference>
<dbReference type="Gene3D" id="2.40.420.20">
    <property type="match status" value="1"/>
</dbReference>
<evidence type="ECO:0000256" key="3">
    <source>
        <dbReference type="ARBA" id="ARBA00022729"/>
    </source>
</evidence>
<dbReference type="Pfam" id="PF11604">
    <property type="entry name" value="CusF_Ec"/>
    <property type="match status" value="1"/>
</dbReference>
<dbReference type="PANTHER" id="PTHR30097:SF15">
    <property type="entry name" value="CATION EFFLUX SYSTEM PROTEIN CUSB"/>
    <property type="match status" value="1"/>
</dbReference>
<dbReference type="GO" id="GO:0016020">
    <property type="term" value="C:membrane"/>
    <property type="evidence" value="ECO:0007669"/>
    <property type="project" value="InterPro"/>
</dbReference>
<feature type="region of interest" description="Disordered" evidence="5">
    <location>
        <begin position="406"/>
        <end position="430"/>
    </location>
</feature>
<dbReference type="Gene3D" id="2.40.30.170">
    <property type="match status" value="1"/>
</dbReference>
<accession>A0A4R6FVL2</accession>
<feature type="chain" id="PRO_5020697114" evidence="6">
    <location>
        <begin position="25"/>
        <end position="499"/>
    </location>
</feature>
<dbReference type="Proteomes" id="UP000295493">
    <property type="component" value="Unassembled WGS sequence"/>
</dbReference>
<dbReference type="InterPro" id="IPR058790">
    <property type="entry name" value="BSH_CusB"/>
</dbReference>
<dbReference type="InterPro" id="IPR058791">
    <property type="entry name" value="3HB_CusB"/>
</dbReference>
<dbReference type="InterPro" id="IPR021647">
    <property type="entry name" value="CusF_Ec"/>
</dbReference>
<name>A0A4R6FVL2_9SPHN</name>
<evidence type="ECO:0000259" key="9">
    <source>
        <dbReference type="Pfam" id="PF25954"/>
    </source>
</evidence>
<evidence type="ECO:0000313" key="11">
    <source>
        <dbReference type="EMBL" id="TDN85330.1"/>
    </source>
</evidence>
<dbReference type="OrthoDB" id="9806939at2"/>
<feature type="domain" description="CusB-like barrel-sandwich hybrid" evidence="8">
    <location>
        <begin position="128"/>
        <end position="245"/>
    </location>
</feature>
<dbReference type="AlphaFoldDB" id="A0A4R6FVL2"/>
<reference evidence="11 12" key="1">
    <citation type="submission" date="2019-03" db="EMBL/GenBank/DDBJ databases">
        <title>Genomic Encyclopedia of Type Strains, Phase IV (KMG-IV): sequencing the most valuable type-strain genomes for metagenomic binning, comparative biology and taxonomic classification.</title>
        <authorList>
            <person name="Goeker M."/>
        </authorList>
    </citation>
    <scope>NUCLEOTIDE SEQUENCE [LARGE SCALE GENOMIC DNA]</scope>
    <source>
        <strain evidence="11 12">DSM 25059</strain>
    </source>
</reference>
<evidence type="ECO:0000256" key="4">
    <source>
        <dbReference type="ARBA" id="ARBA00023065"/>
    </source>
</evidence>
<evidence type="ECO:0000259" key="10">
    <source>
        <dbReference type="Pfam" id="PF25975"/>
    </source>
</evidence>
<dbReference type="GO" id="GO:0046914">
    <property type="term" value="F:transition metal ion binding"/>
    <property type="evidence" value="ECO:0007669"/>
    <property type="project" value="TreeGrafter"/>
</dbReference>
<keyword evidence="3 6" id="KW-0732">Signal</keyword>
<dbReference type="Pfam" id="PF25975">
    <property type="entry name" value="CzcB_C"/>
    <property type="match status" value="1"/>
</dbReference>
<feature type="compositionally biased region" description="Basic and acidic residues" evidence="5">
    <location>
        <begin position="415"/>
        <end position="424"/>
    </location>
</feature>
<evidence type="ECO:0000256" key="6">
    <source>
        <dbReference type="SAM" id="SignalP"/>
    </source>
</evidence>
<dbReference type="InterPro" id="IPR058792">
    <property type="entry name" value="Beta-barrel_RND_2"/>
</dbReference>
<evidence type="ECO:0000256" key="1">
    <source>
        <dbReference type="ARBA" id="ARBA00009477"/>
    </source>
</evidence>
<dbReference type="Gene3D" id="2.40.50.100">
    <property type="match status" value="1"/>
</dbReference>
<dbReference type="GO" id="GO:0030288">
    <property type="term" value="C:outer membrane-bounded periplasmic space"/>
    <property type="evidence" value="ECO:0007669"/>
    <property type="project" value="TreeGrafter"/>
</dbReference>
<dbReference type="Gene3D" id="6.10.140.730">
    <property type="match status" value="1"/>
</dbReference>
<dbReference type="EMBL" id="SNWD01000002">
    <property type="protein sequence ID" value="TDN85330.1"/>
    <property type="molecule type" value="Genomic_DNA"/>
</dbReference>
<feature type="domain" description="CzcB-like C-terminal circularly permuted SH3-like" evidence="10">
    <location>
        <begin position="332"/>
        <end position="391"/>
    </location>
</feature>
<evidence type="ECO:0000259" key="7">
    <source>
        <dbReference type="Pfam" id="PF25869"/>
    </source>
</evidence>
<feature type="signal peptide" evidence="6">
    <location>
        <begin position="1"/>
        <end position="24"/>
    </location>
</feature>
<evidence type="ECO:0000313" key="12">
    <source>
        <dbReference type="Proteomes" id="UP000295493"/>
    </source>
</evidence>
<dbReference type="Gene3D" id="2.40.50.320">
    <property type="entry name" value="Copper binding periplasmic protein CusF"/>
    <property type="match status" value="1"/>
</dbReference>
<sequence length="499" mass="52372">MTLDKSLKLRIAAAIGVASLAAGAGGYFLAEQTSAAPSGAAAKDGRKILYWYDPMVPTEHYDNPDTLSSMGMKTIPKYADEDGNSAPGVKIDPRVMQNLGIRTATAQMGTLRSSIDVTGTIDFNQRDVAVIQARSGGFVQRTYGRAPSDLVRRGAPIADLLVPEWGGAQAEYLALRRAGNQSLAAAARERLKLLGMPEGLIARVDRTGSEQNVVTISTPVSGVIQTLDVRSGMTLAAGQTLAQVNGLGTVWLNAAVPEAQAGQIRVGETAAADVASYPGERFTGRVIAVLPTAAEASRTLTVRIELANRGGRLKPGMFATVHLGQSGEPHLLVPSEAVIRTGKRDIVMLATGNGRFQPAEVKLGREGGGQTEILDGLAAGEKVVASGQFLVDSEASLSNLQVRPLDASRPAPADSAKKAQDASADHSATGKIEAIKPNAITISHEPVPALQWPAMTMTFALAKPELARGFKTGDRITFHFRKQGRSQTVTSIARAGGGQ</sequence>
<keyword evidence="12" id="KW-1185">Reference proteome</keyword>
<dbReference type="Pfam" id="PF25869">
    <property type="entry name" value="3HB_CusB"/>
    <property type="match status" value="1"/>
</dbReference>